<name>A0AAV5HU76_9ROSI</name>
<evidence type="ECO:0008006" key="3">
    <source>
        <dbReference type="Google" id="ProtNLM"/>
    </source>
</evidence>
<dbReference type="InterPro" id="IPR040256">
    <property type="entry name" value="At4g02000-like"/>
</dbReference>
<reference evidence="1 2" key="1">
    <citation type="journal article" date="2021" name="Commun. Biol.">
        <title>The genome of Shorea leprosula (Dipterocarpaceae) highlights the ecological relevance of drought in aseasonal tropical rainforests.</title>
        <authorList>
            <person name="Ng K.K.S."/>
            <person name="Kobayashi M.J."/>
            <person name="Fawcett J.A."/>
            <person name="Hatakeyama M."/>
            <person name="Paape T."/>
            <person name="Ng C.H."/>
            <person name="Ang C.C."/>
            <person name="Tnah L.H."/>
            <person name="Lee C.T."/>
            <person name="Nishiyama T."/>
            <person name="Sese J."/>
            <person name="O'Brien M.J."/>
            <person name="Copetti D."/>
            <person name="Mohd Noor M.I."/>
            <person name="Ong R.C."/>
            <person name="Putra M."/>
            <person name="Sireger I.Z."/>
            <person name="Indrioko S."/>
            <person name="Kosugi Y."/>
            <person name="Izuno A."/>
            <person name="Isagi Y."/>
            <person name="Lee S.L."/>
            <person name="Shimizu K.K."/>
        </authorList>
    </citation>
    <scope>NUCLEOTIDE SEQUENCE [LARGE SCALE GENOMIC DNA]</scope>
    <source>
        <strain evidence="1">214</strain>
    </source>
</reference>
<dbReference type="EMBL" id="BPVZ01000004">
    <property type="protein sequence ID" value="GKU90275.1"/>
    <property type="molecule type" value="Genomic_DNA"/>
</dbReference>
<evidence type="ECO:0000313" key="1">
    <source>
        <dbReference type="EMBL" id="GKU90275.1"/>
    </source>
</evidence>
<dbReference type="Proteomes" id="UP001054252">
    <property type="component" value="Unassembled WGS sequence"/>
</dbReference>
<protein>
    <recommendedName>
        <fullName evidence="3">DUF4283 domain-containing protein</fullName>
    </recommendedName>
</protein>
<proteinExistence type="predicted"/>
<dbReference type="PANTHER" id="PTHR31286:SF99">
    <property type="entry name" value="DUF4283 DOMAIN-CONTAINING PROTEIN"/>
    <property type="match status" value="1"/>
</dbReference>
<dbReference type="AlphaFoldDB" id="A0AAV5HU76"/>
<organism evidence="1 2">
    <name type="scientific">Rubroshorea leprosula</name>
    <dbReference type="NCBI Taxonomy" id="152421"/>
    <lineage>
        <taxon>Eukaryota</taxon>
        <taxon>Viridiplantae</taxon>
        <taxon>Streptophyta</taxon>
        <taxon>Embryophyta</taxon>
        <taxon>Tracheophyta</taxon>
        <taxon>Spermatophyta</taxon>
        <taxon>Magnoliopsida</taxon>
        <taxon>eudicotyledons</taxon>
        <taxon>Gunneridae</taxon>
        <taxon>Pentapetalae</taxon>
        <taxon>rosids</taxon>
        <taxon>malvids</taxon>
        <taxon>Malvales</taxon>
        <taxon>Dipterocarpaceae</taxon>
        <taxon>Rubroshorea</taxon>
    </lineage>
</organism>
<accession>A0AAV5HU76</accession>
<comment type="caution">
    <text evidence="1">The sequence shown here is derived from an EMBL/GenBank/DDBJ whole genome shotgun (WGS) entry which is preliminary data.</text>
</comment>
<evidence type="ECO:0000313" key="2">
    <source>
        <dbReference type="Proteomes" id="UP001054252"/>
    </source>
</evidence>
<sequence>MIEDLSDPTRAKVPKVKIPKAIWQCLCTPWKNAIIIKLLGGPYKFFDHYLAVQPWDPSFHLARAKAPKTTVWVKLHGVPSMCFHEAIVLYLGSKLGKPIKVDSITLLGTREKFACVCVEVDLSQQLPSSVALDLEELP</sequence>
<gene>
    <name evidence="1" type="ORF">SLEP1_g4285</name>
</gene>
<keyword evidence="2" id="KW-1185">Reference proteome</keyword>
<dbReference type="PANTHER" id="PTHR31286">
    <property type="entry name" value="GLYCINE-RICH CELL WALL STRUCTURAL PROTEIN 1.8-LIKE"/>
    <property type="match status" value="1"/>
</dbReference>